<dbReference type="Pfam" id="PF00589">
    <property type="entry name" value="Phage_integrase"/>
    <property type="match status" value="1"/>
</dbReference>
<dbReference type="Gene3D" id="1.10.443.10">
    <property type="entry name" value="Intergrase catalytic core"/>
    <property type="match status" value="1"/>
</dbReference>
<dbReference type="EMBL" id="SNRW01023333">
    <property type="protein sequence ID" value="KAA6363094.1"/>
    <property type="molecule type" value="Genomic_DNA"/>
</dbReference>
<sequence>MGLNLWRTRRAALASLDVYLKSKHKKASTILKGNVVLNVRRALDAMQKMGKSNQQIIAIRRGICSILALLTNNKDFTRSPLISSFMKPIVSTRKKKPEYDKAWNISKLHDFESLKSTDKTQQIVRLHALALLEAHSILCGTKLASIIRDSVTVDLESIKIIVSKKKAKNGGREIVIQTRFDKTIYSFIALSNSINKLNEKFPGKQVMWLNKRNLQASEQGVRDLLRIRIRQAGIGKEYGSNTVRHSFITELRKTKFTLQQINMLTDHAPSSIIVDEYYNKPEHPLGIDDVINQSVPATLINLQNILL</sequence>
<dbReference type="GO" id="GO:0006310">
    <property type="term" value="P:DNA recombination"/>
    <property type="evidence" value="ECO:0007669"/>
    <property type="project" value="UniProtKB-KW"/>
</dbReference>
<dbReference type="InterPro" id="IPR002104">
    <property type="entry name" value="Integrase_catalytic"/>
</dbReference>
<evidence type="ECO:0000256" key="1">
    <source>
        <dbReference type="ARBA" id="ARBA00023172"/>
    </source>
</evidence>
<protein>
    <recommendedName>
        <fullName evidence="2">Tyr recombinase domain-containing protein</fullName>
    </recommendedName>
</protein>
<proteinExistence type="predicted"/>
<accession>A0A5J4TXP4</accession>
<reference evidence="3 4" key="1">
    <citation type="submission" date="2019-03" db="EMBL/GenBank/DDBJ databases">
        <title>Single cell metagenomics reveals metabolic interactions within the superorganism composed of flagellate Streblomastix strix and complex community of Bacteroidetes bacteria on its surface.</title>
        <authorList>
            <person name="Treitli S.C."/>
            <person name="Kolisko M."/>
            <person name="Husnik F."/>
            <person name="Keeling P."/>
            <person name="Hampl V."/>
        </authorList>
    </citation>
    <scope>NUCLEOTIDE SEQUENCE [LARGE SCALE GENOMIC DNA]</scope>
    <source>
        <strain evidence="3">ST1C</strain>
    </source>
</reference>
<dbReference type="SUPFAM" id="SSF56349">
    <property type="entry name" value="DNA breaking-rejoining enzymes"/>
    <property type="match status" value="1"/>
</dbReference>
<dbReference type="GO" id="GO:0003677">
    <property type="term" value="F:DNA binding"/>
    <property type="evidence" value="ECO:0007669"/>
    <property type="project" value="InterPro"/>
</dbReference>
<dbReference type="InterPro" id="IPR013762">
    <property type="entry name" value="Integrase-like_cat_sf"/>
</dbReference>
<dbReference type="AlphaFoldDB" id="A0A5J4TXP4"/>
<organism evidence="3 4">
    <name type="scientific">Streblomastix strix</name>
    <dbReference type="NCBI Taxonomy" id="222440"/>
    <lineage>
        <taxon>Eukaryota</taxon>
        <taxon>Metamonada</taxon>
        <taxon>Preaxostyla</taxon>
        <taxon>Oxymonadida</taxon>
        <taxon>Streblomastigidae</taxon>
        <taxon>Streblomastix</taxon>
    </lineage>
</organism>
<evidence type="ECO:0000259" key="2">
    <source>
        <dbReference type="Pfam" id="PF00589"/>
    </source>
</evidence>
<feature type="domain" description="Tyr recombinase" evidence="2">
    <location>
        <begin position="121"/>
        <end position="280"/>
    </location>
</feature>
<evidence type="ECO:0000313" key="3">
    <source>
        <dbReference type="EMBL" id="KAA6363094.1"/>
    </source>
</evidence>
<name>A0A5J4TXP4_9EUKA</name>
<gene>
    <name evidence="3" type="ORF">EZS28_041378</name>
</gene>
<dbReference type="GO" id="GO:0015074">
    <property type="term" value="P:DNA integration"/>
    <property type="evidence" value="ECO:0007669"/>
    <property type="project" value="InterPro"/>
</dbReference>
<evidence type="ECO:0000313" key="4">
    <source>
        <dbReference type="Proteomes" id="UP000324800"/>
    </source>
</evidence>
<keyword evidence="1" id="KW-0233">DNA recombination</keyword>
<dbReference type="InterPro" id="IPR011010">
    <property type="entry name" value="DNA_brk_join_enz"/>
</dbReference>
<comment type="caution">
    <text evidence="3">The sequence shown here is derived from an EMBL/GenBank/DDBJ whole genome shotgun (WGS) entry which is preliminary data.</text>
</comment>
<dbReference type="Proteomes" id="UP000324800">
    <property type="component" value="Unassembled WGS sequence"/>
</dbReference>